<protein>
    <submittedName>
        <fullName evidence="1">Pyridoxamine 5'-phosphate oxidase family protein</fullName>
    </submittedName>
</protein>
<proteinExistence type="predicted"/>
<sequence>MAQTHNPELSADLYDLLNGRALETKQHEAMMLMTVTEEEWPHTAMISVGEIVALDSRRVRLALWPGTTTARNVIRTEKATLVLVLAGQVHYIKLQLTRLPVLPAAKHPRERFEAEIAAVRSDTAPYADITTGIQIELKDGESVLRRWQETLAELLL</sequence>
<dbReference type="Gene3D" id="2.30.110.10">
    <property type="entry name" value="Electron Transport, Fmn-binding Protein, Chain A"/>
    <property type="match status" value="1"/>
</dbReference>
<name>A0ABU6Q155_9BACL</name>
<evidence type="ECO:0000313" key="2">
    <source>
        <dbReference type="Proteomes" id="UP001343257"/>
    </source>
</evidence>
<reference evidence="1 2" key="1">
    <citation type="submission" date="2023-03" db="EMBL/GenBank/DDBJ databases">
        <title>Bacillus Genome Sequencing.</title>
        <authorList>
            <person name="Dunlap C."/>
        </authorList>
    </citation>
    <scope>NUCLEOTIDE SEQUENCE [LARGE SCALE GENOMIC DNA]</scope>
    <source>
        <strain evidence="1 2">NRS-52</strain>
    </source>
</reference>
<dbReference type="SUPFAM" id="SSF50475">
    <property type="entry name" value="FMN-binding split barrel"/>
    <property type="match status" value="1"/>
</dbReference>
<evidence type="ECO:0000313" key="1">
    <source>
        <dbReference type="EMBL" id="MED5020863.1"/>
    </source>
</evidence>
<dbReference type="EMBL" id="JARTLD010000082">
    <property type="protein sequence ID" value="MED5020863.1"/>
    <property type="molecule type" value="Genomic_DNA"/>
</dbReference>
<dbReference type="RefSeq" id="WP_328282287.1">
    <property type="nucleotide sequence ID" value="NZ_JARTLD010000082.1"/>
</dbReference>
<accession>A0ABU6Q155</accession>
<gene>
    <name evidence="1" type="ORF">P9847_26730</name>
</gene>
<dbReference type="Proteomes" id="UP001343257">
    <property type="component" value="Unassembled WGS sequence"/>
</dbReference>
<comment type="caution">
    <text evidence="1">The sequence shown here is derived from an EMBL/GenBank/DDBJ whole genome shotgun (WGS) entry which is preliminary data.</text>
</comment>
<organism evidence="1 2">
    <name type="scientific">Paenibacillus chibensis</name>
    <dbReference type="NCBI Taxonomy" id="59846"/>
    <lineage>
        <taxon>Bacteria</taxon>
        <taxon>Bacillati</taxon>
        <taxon>Bacillota</taxon>
        <taxon>Bacilli</taxon>
        <taxon>Bacillales</taxon>
        <taxon>Paenibacillaceae</taxon>
        <taxon>Paenibacillus</taxon>
    </lineage>
</organism>
<dbReference type="InterPro" id="IPR012349">
    <property type="entry name" value="Split_barrel_FMN-bd"/>
</dbReference>
<keyword evidence="2" id="KW-1185">Reference proteome</keyword>